<dbReference type="OrthoDB" id="3244593at2759"/>
<dbReference type="Proteomes" id="UP000298061">
    <property type="component" value="Unassembled WGS sequence"/>
</dbReference>
<keyword evidence="3" id="KW-1185">Reference proteome</keyword>
<protein>
    <submittedName>
        <fullName evidence="2">Uncharacterized protein</fullName>
    </submittedName>
</protein>
<gene>
    <name evidence="2" type="ORF">EWM64_g2771</name>
</gene>
<accession>A0A4Z0A4R7</accession>
<sequence length="340" mass="37620">MALCSDLEFEDEQADIAHSALQAPQSHGAHLPVSSALAVASNDENTPPGSSRSDAPALPATPADSRNSVQARGTPLRPVQPAMGQQNPPTPSVLGQVSSPSPIGPEDSMASISSSAADDNIASDKQYAIQACNRLRVPDEERLFIVDAAGLPVKRLLITMLCKVTANQHDSTDQAITTYLKGKNYKQHVKGRMEAMLLSGNIAAYKTDMMQRCIQLKLIDYEELVNNHQAKDDLFWDWIDTQLKERRDKYQHHSNPQDRAAAISRIFELMLQKHVTMFPAEAPETQTMSPWQQDILRSLDELEKYSGTELVDAVRPDIIDKESAIQSLNEAIHLEEQETE</sequence>
<dbReference type="AlphaFoldDB" id="A0A4Z0A4R7"/>
<dbReference type="EMBL" id="SFCI01000234">
    <property type="protein sequence ID" value="TFY81241.1"/>
    <property type="molecule type" value="Genomic_DNA"/>
</dbReference>
<proteinExistence type="predicted"/>
<name>A0A4Z0A4R7_9AGAM</name>
<feature type="compositionally biased region" description="Polar residues" evidence="1">
    <location>
        <begin position="83"/>
        <end position="101"/>
    </location>
</feature>
<comment type="caution">
    <text evidence="2">The sequence shown here is derived from an EMBL/GenBank/DDBJ whole genome shotgun (WGS) entry which is preliminary data.</text>
</comment>
<reference evidence="2 3" key="1">
    <citation type="submission" date="2019-02" db="EMBL/GenBank/DDBJ databases">
        <title>Genome sequencing of the rare red list fungi Hericium alpestre (H. flagellum).</title>
        <authorList>
            <person name="Buettner E."/>
            <person name="Kellner H."/>
        </authorList>
    </citation>
    <scope>NUCLEOTIDE SEQUENCE [LARGE SCALE GENOMIC DNA]</scope>
    <source>
        <strain evidence="2 3">DSM 108284</strain>
    </source>
</reference>
<evidence type="ECO:0000313" key="3">
    <source>
        <dbReference type="Proteomes" id="UP000298061"/>
    </source>
</evidence>
<evidence type="ECO:0000313" key="2">
    <source>
        <dbReference type="EMBL" id="TFY81241.1"/>
    </source>
</evidence>
<feature type="region of interest" description="Disordered" evidence="1">
    <location>
        <begin position="22"/>
        <end position="114"/>
    </location>
</feature>
<organism evidence="2 3">
    <name type="scientific">Hericium alpestre</name>
    <dbReference type="NCBI Taxonomy" id="135208"/>
    <lineage>
        <taxon>Eukaryota</taxon>
        <taxon>Fungi</taxon>
        <taxon>Dikarya</taxon>
        <taxon>Basidiomycota</taxon>
        <taxon>Agaricomycotina</taxon>
        <taxon>Agaricomycetes</taxon>
        <taxon>Russulales</taxon>
        <taxon>Hericiaceae</taxon>
        <taxon>Hericium</taxon>
    </lineage>
</organism>
<feature type="compositionally biased region" description="Polar residues" evidence="1">
    <location>
        <begin position="42"/>
        <end position="53"/>
    </location>
</feature>
<evidence type="ECO:0000256" key="1">
    <source>
        <dbReference type="SAM" id="MobiDB-lite"/>
    </source>
</evidence>